<sequence length="77" mass="8753">MEHRLTLGDEVAPISPLYSRSLFRAVKICHFRVEYERPTAQSLGAGQHSRMDLLVHHLNTAMYEELAAETDIEEVDG</sequence>
<comment type="caution">
    <text evidence="2">The sequence shown here is derived from an EMBL/GenBank/DDBJ whole genome shotgun (WGS) entry which is preliminary data.</text>
</comment>
<keyword evidence="3" id="KW-1185">Reference proteome</keyword>
<proteinExistence type="predicted"/>
<protein>
    <recommendedName>
        <fullName evidence="1">KaiA C-terminal domain-containing protein</fullName>
    </recommendedName>
</protein>
<dbReference type="InterPro" id="IPR020856">
    <property type="entry name" value="Circadian_clock_protein_KaiA_C"/>
</dbReference>
<evidence type="ECO:0000313" key="2">
    <source>
        <dbReference type="EMBL" id="KAK8033591.1"/>
    </source>
</evidence>
<accession>A0ABR1SI82</accession>
<evidence type="ECO:0000313" key="3">
    <source>
        <dbReference type="Proteomes" id="UP001396898"/>
    </source>
</evidence>
<dbReference type="PROSITE" id="PS51431">
    <property type="entry name" value="KAIA_C"/>
    <property type="match status" value="1"/>
</dbReference>
<evidence type="ECO:0000259" key="1">
    <source>
        <dbReference type="PROSITE" id="PS51431"/>
    </source>
</evidence>
<feature type="domain" description="KaiA C-terminal" evidence="1">
    <location>
        <begin position="1"/>
        <end position="24"/>
    </location>
</feature>
<dbReference type="Proteomes" id="UP001396898">
    <property type="component" value="Unassembled WGS sequence"/>
</dbReference>
<organism evidence="2 3">
    <name type="scientific">Apiospora marii</name>
    <dbReference type="NCBI Taxonomy" id="335849"/>
    <lineage>
        <taxon>Eukaryota</taxon>
        <taxon>Fungi</taxon>
        <taxon>Dikarya</taxon>
        <taxon>Ascomycota</taxon>
        <taxon>Pezizomycotina</taxon>
        <taxon>Sordariomycetes</taxon>
        <taxon>Xylariomycetidae</taxon>
        <taxon>Amphisphaeriales</taxon>
        <taxon>Apiosporaceae</taxon>
        <taxon>Apiospora</taxon>
    </lineage>
</organism>
<dbReference type="EMBL" id="JAQQWI010000006">
    <property type="protein sequence ID" value="KAK8033591.1"/>
    <property type="molecule type" value="Genomic_DNA"/>
</dbReference>
<gene>
    <name evidence="2" type="ORF">PG991_002989</name>
</gene>
<reference evidence="2 3" key="1">
    <citation type="submission" date="2023-01" db="EMBL/GenBank/DDBJ databases">
        <title>Analysis of 21 Apiospora genomes using comparative genomics revels a genus with tremendous synthesis potential of carbohydrate active enzymes and secondary metabolites.</title>
        <authorList>
            <person name="Sorensen T."/>
        </authorList>
    </citation>
    <scope>NUCLEOTIDE SEQUENCE [LARGE SCALE GENOMIC DNA]</scope>
    <source>
        <strain evidence="2 3">CBS 20057</strain>
    </source>
</reference>
<name>A0ABR1SI82_9PEZI</name>